<accession>A0A1I5IZI6</accession>
<organism evidence="2 3">
    <name type="scientific">Anaerocolumna aminovalerica</name>
    <dbReference type="NCBI Taxonomy" id="1527"/>
    <lineage>
        <taxon>Bacteria</taxon>
        <taxon>Bacillati</taxon>
        <taxon>Bacillota</taxon>
        <taxon>Clostridia</taxon>
        <taxon>Lachnospirales</taxon>
        <taxon>Lachnospiraceae</taxon>
        <taxon>Anaerocolumna</taxon>
    </lineage>
</organism>
<feature type="domain" description="N-acetyltransferase" evidence="1">
    <location>
        <begin position="103"/>
        <end position="232"/>
    </location>
</feature>
<dbReference type="Pfam" id="PF12746">
    <property type="entry name" value="GNAT_acetyltran"/>
    <property type="match status" value="1"/>
</dbReference>
<dbReference type="InterPro" id="IPR027365">
    <property type="entry name" value="GNAT_acetyltra_YdfB-like"/>
</dbReference>
<dbReference type="OrthoDB" id="8439474at2"/>
<gene>
    <name evidence="2" type="ORF">SAMN04489757_15810</name>
</gene>
<dbReference type="Gene3D" id="3.40.630.30">
    <property type="match status" value="1"/>
</dbReference>
<dbReference type="InterPro" id="IPR000182">
    <property type="entry name" value="GNAT_dom"/>
</dbReference>
<evidence type="ECO:0000313" key="3">
    <source>
        <dbReference type="Proteomes" id="UP000198806"/>
    </source>
</evidence>
<dbReference type="EMBL" id="FOWD01000058">
    <property type="protein sequence ID" value="SFO65770.1"/>
    <property type="molecule type" value="Genomic_DNA"/>
</dbReference>
<protein>
    <recommendedName>
        <fullName evidence="1">N-acetyltransferase domain-containing protein</fullName>
    </recommendedName>
</protein>
<dbReference type="SUPFAM" id="SSF55729">
    <property type="entry name" value="Acyl-CoA N-acyltransferases (Nat)"/>
    <property type="match status" value="1"/>
</dbReference>
<dbReference type="AlphaFoldDB" id="A0A1I5IZI6"/>
<dbReference type="CDD" id="cd04301">
    <property type="entry name" value="NAT_SF"/>
    <property type="match status" value="1"/>
</dbReference>
<sequence>MLNSVELMQMHIESLFTLNDDLRLLNINEPWDTTKSAPKFIMGRTIKGETIYYFRHDVSEDIISKVSELCLKEPIVQNANARPKYFEQYLECFQSSSYTEEICFYVPDSEEKIRDCILLDSKNVSKYTSDGFEWLKEEFPFSLPCVAFVHAGQAVSICRSVRISHKAHEAGIETLGAFRGNGYAYAVLFKWAQEVRQLGCEPLYSTLSDNIRSLRVAQKANLFCFGAGFIVN</sequence>
<dbReference type="GO" id="GO:0016747">
    <property type="term" value="F:acyltransferase activity, transferring groups other than amino-acyl groups"/>
    <property type="evidence" value="ECO:0007669"/>
    <property type="project" value="InterPro"/>
</dbReference>
<evidence type="ECO:0000313" key="2">
    <source>
        <dbReference type="EMBL" id="SFO65770.1"/>
    </source>
</evidence>
<proteinExistence type="predicted"/>
<evidence type="ECO:0000259" key="1">
    <source>
        <dbReference type="PROSITE" id="PS51186"/>
    </source>
</evidence>
<dbReference type="Proteomes" id="UP000198806">
    <property type="component" value="Unassembled WGS sequence"/>
</dbReference>
<reference evidence="2 3" key="1">
    <citation type="submission" date="2016-10" db="EMBL/GenBank/DDBJ databases">
        <authorList>
            <person name="de Groot N.N."/>
        </authorList>
    </citation>
    <scope>NUCLEOTIDE SEQUENCE [LARGE SCALE GENOMIC DNA]</scope>
    <source>
        <strain evidence="2 3">DSM 1283</strain>
    </source>
</reference>
<keyword evidence="3" id="KW-1185">Reference proteome</keyword>
<dbReference type="RefSeq" id="WP_091689094.1">
    <property type="nucleotide sequence ID" value="NZ_BAABFM010000059.1"/>
</dbReference>
<dbReference type="InterPro" id="IPR016181">
    <property type="entry name" value="Acyl_CoA_acyltransferase"/>
</dbReference>
<name>A0A1I5IZI6_9FIRM</name>
<dbReference type="PROSITE" id="PS51186">
    <property type="entry name" value="GNAT"/>
    <property type="match status" value="1"/>
</dbReference>